<dbReference type="EMBL" id="JABFCR010000024">
    <property type="protein sequence ID" value="NNU33914.1"/>
    <property type="molecule type" value="Genomic_DNA"/>
</dbReference>
<accession>A0ABX1W231</accession>
<evidence type="ECO:0000313" key="1">
    <source>
        <dbReference type="EMBL" id="NNU33914.1"/>
    </source>
</evidence>
<organism evidence="1 2">
    <name type="scientific">Mucilaginibacter humi</name>
    <dbReference type="NCBI Taxonomy" id="2732510"/>
    <lineage>
        <taxon>Bacteria</taxon>
        <taxon>Pseudomonadati</taxon>
        <taxon>Bacteroidota</taxon>
        <taxon>Sphingobacteriia</taxon>
        <taxon>Sphingobacteriales</taxon>
        <taxon>Sphingobacteriaceae</taxon>
        <taxon>Mucilaginibacter</taxon>
    </lineage>
</organism>
<protein>
    <submittedName>
        <fullName evidence="1">Uncharacterized protein</fullName>
    </submittedName>
</protein>
<proteinExistence type="predicted"/>
<evidence type="ECO:0000313" key="2">
    <source>
        <dbReference type="Proteomes" id="UP000566071"/>
    </source>
</evidence>
<name>A0ABX1W231_9SPHI</name>
<keyword evidence="2" id="KW-1185">Reference proteome</keyword>
<comment type="caution">
    <text evidence="1">The sequence shown here is derived from an EMBL/GenBank/DDBJ whole genome shotgun (WGS) entry which is preliminary data.</text>
</comment>
<dbReference type="Proteomes" id="UP000566071">
    <property type="component" value="Unassembled WGS sequence"/>
</dbReference>
<reference evidence="1 2" key="1">
    <citation type="submission" date="2020-05" db="EMBL/GenBank/DDBJ databases">
        <authorList>
            <person name="Khan S.A."/>
            <person name="Jeon C.O."/>
            <person name="Chun B.H."/>
        </authorList>
    </citation>
    <scope>NUCLEOTIDE SEQUENCE [LARGE SCALE GENOMIC DNA]</scope>
    <source>
        <strain evidence="1 2">S1162</strain>
    </source>
</reference>
<gene>
    <name evidence="1" type="ORF">HK413_06710</name>
</gene>
<sequence length="91" mass="10831">MMQKLSAPKLLISSDGKYYGFPNEDTIAKFLKFNQRPLTFYFNYRHIKNTRWDDDELRDAYIYKTEYGKLNEGIKLSLIPTMLTNNTDKTH</sequence>